<keyword evidence="1" id="KW-0677">Repeat</keyword>
<dbReference type="PANTHER" id="PTHR24251:SF30">
    <property type="entry name" value="MEMBRANE FRIZZLED-RELATED PROTEIN"/>
    <property type="match status" value="1"/>
</dbReference>
<keyword evidence="6" id="KW-1185">Reference proteome</keyword>
<feature type="chain" id="PRO_5010226396" evidence="4">
    <location>
        <begin position="17"/>
        <end position="436"/>
    </location>
</feature>
<gene>
    <name evidence="7" type="primary">LOC106175672</name>
</gene>
<dbReference type="Gene3D" id="2.60.120.290">
    <property type="entry name" value="Spermadhesin, CUB domain"/>
    <property type="match status" value="3"/>
</dbReference>
<keyword evidence="2 3" id="KW-1015">Disulfide bond</keyword>
<dbReference type="FunFam" id="2.60.120.290:FF:000005">
    <property type="entry name" value="Procollagen C-endopeptidase enhancer 1"/>
    <property type="match status" value="1"/>
</dbReference>
<reference evidence="7" key="1">
    <citation type="submission" date="2025-08" db="UniProtKB">
        <authorList>
            <consortium name="RefSeq"/>
        </authorList>
    </citation>
    <scope>IDENTIFICATION</scope>
    <source>
        <tissue evidence="7">Gonads</tissue>
    </source>
</reference>
<feature type="domain" description="CUB" evidence="5">
    <location>
        <begin position="26"/>
        <end position="146"/>
    </location>
</feature>
<dbReference type="GeneID" id="106175672"/>
<evidence type="ECO:0000259" key="5">
    <source>
        <dbReference type="PROSITE" id="PS01180"/>
    </source>
</evidence>
<name>A0A1S3JT47_LINAN</name>
<dbReference type="InterPro" id="IPR035914">
    <property type="entry name" value="Sperma_CUB_dom_sf"/>
</dbReference>
<dbReference type="RefSeq" id="XP_013413229.1">
    <property type="nucleotide sequence ID" value="XM_013557775.1"/>
</dbReference>
<evidence type="ECO:0000256" key="1">
    <source>
        <dbReference type="ARBA" id="ARBA00022737"/>
    </source>
</evidence>
<dbReference type="SUPFAM" id="SSF49854">
    <property type="entry name" value="Spermadhesin, CUB domain"/>
    <property type="match status" value="3"/>
</dbReference>
<dbReference type="Proteomes" id="UP000085678">
    <property type="component" value="Unplaced"/>
</dbReference>
<evidence type="ECO:0000313" key="6">
    <source>
        <dbReference type="Proteomes" id="UP000085678"/>
    </source>
</evidence>
<dbReference type="PROSITE" id="PS01180">
    <property type="entry name" value="CUB"/>
    <property type="match status" value="3"/>
</dbReference>
<dbReference type="SMART" id="SM00042">
    <property type="entry name" value="CUB"/>
    <property type="match status" value="3"/>
</dbReference>
<dbReference type="PANTHER" id="PTHR24251">
    <property type="entry name" value="OVOCHYMASE-RELATED"/>
    <property type="match status" value="1"/>
</dbReference>
<feature type="domain" description="CUB" evidence="5">
    <location>
        <begin position="154"/>
        <end position="278"/>
    </location>
</feature>
<keyword evidence="4" id="KW-0732">Signal</keyword>
<evidence type="ECO:0000256" key="4">
    <source>
        <dbReference type="SAM" id="SignalP"/>
    </source>
</evidence>
<feature type="disulfide bond" evidence="3">
    <location>
        <begin position="225"/>
        <end position="242"/>
    </location>
</feature>
<proteinExistence type="predicted"/>
<protein>
    <submittedName>
        <fullName evidence="7">Cubilin</fullName>
    </submittedName>
</protein>
<dbReference type="KEGG" id="lak:106175672"/>
<sequence>MYQLLILATVALCASGGKVHINDEACGIGRPAVIEKNSGMITFPKYKSNQDCAWRIVVPAGKVVLLTFDKLSVEVPRGQSTCGYDSLNIYDGDSATAKRLQTMCGYSSASYLSKFNITSSGREVFLTFKSDEGGNRAGFIVNFKAIEKPAPSACSGGVTLTKPGATLAPLMSYRKGKFYVGYRDDLDCTWTITAPSDNYIILYSEPMNKYRPDEKYIDIEDSSDCSLDALSVTEDGVSKKYCGKRTLFYVSNGNTIKVHFASDESTNKRGFKLGYEFKPKTKEEDQMKGCVAPMTLTAPVVLNPFKDMKNYSNGLDCTWVLQAPQGKQLKLLLSESNMRPKDFLVIEEKSHAIFLANEATVTPQTIFSSSSTLTVQFKSDEKETGPGFVLSVDLLDKAVDKLQADDTQEMKEKSDTNSGAIVLIRELINVLKKKDF</sequence>
<comment type="caution">
    <text evidence="3">Lacks conserved residue(s) required for the propagation of feature annotation.</text>
</comment>
<feature type="domain" description="CUB" evidence="5">
    <location>
        <begin position="290"/>
        <end position="395"/>
    </location>
</feature>
<accession>A0A1S3JT47</accession>
<evidence type="ECO:0000256" key="3">
    <source>
        <dbReference type="PROSITE-ProRule" id="PRU00059"/>
    </source>
</evidence>
<dbReference type="AlphaFoldDB" id="A0A1S3JT47"/>
<dbReference type="InterPro" id="IPR000859">
    <property type="entry name" value="CUB_dom"/>
</dbReference>
<dbReference type="InParanoid" id="A0A1S3JT47"/>
<evidence type="ECO:0000313" key="7">
    <source>
        <dbReference type="RefSeq" id="XP_013413229.1"/>
    </source>
</evidence>
<organism evidence="6 7">
    <name type="scientific">Lingula anatina</name>
    <name type="common">Brachiopod</name>
    <name type="synonym">Lingula unguis</name>
    <dbReference type="NCBI Taxonomy" id="7574"/>
    <lineage>
        <taxon>Eukaryota</taxon>
        <taxon>Metazoa</taxon>
        <taxon>Spiralia</taxon>
        <taxon>Lophotrochozoa</taxon>
        <taxon>Brachiopoda</taxon>
        <taxon>Linguliformea</taxon>
        <taxon>Lingulata</taxon>
        <taxon>Lingulida</taxon>
        <taxon>Linguloidea</taxon>
        <taxon>Lingulidae</taxon>
        <taxon>Lingula</taxon>
    </lineage>
</organism>
<dbReference type="Pfam" id="PF00431">
    <property type="entry name" value="CUB"/>
    <property type="match status" value="3"/>
</dbReference>
<feature type="disulfide bond" evidence="3">
    <location>
        <begin position="290"/>
        <end position="317"/>
    </location>
</feature>
<feature type="signal peptide" evidence="4">
    <location>
        <begin position="1"/>
        <end position="16"/>
    </location>
</feature>
<dbReference type="CDD" id="cd00041">
    <property type="entry name" value="CUB"/>
    <property type="match status" value="3"/>
</dbReference>
<dbReference type="OrthoDB" id="6285130at2759"/>
<evidence type="ECO:0000256" key="2">
    <source>
        <dbReference type="ARBA" id="ARBA00023157"/>
    </source>
</evidence>